<dbReference type="EMBL" id="JUFX02000228">
    <property type="protein sequence ID" value="KPH85668.1"/>
    <property type="molecule type" value="Genomic_DNA"/>
</dbReference>
<dbReference type="AlphaFoldDB" id="A0A0N1F832"/>
<organism evidence="1 2">
    <name type="scientific">Komagataeibacter intermedius AF2</name>
    <dbReference type="NCBI Taxonomy" id="1458464"/>
    <lineage>
        <taxon>Bacteria</taxon>
        <taxon>Pseudomonadati</taxon>
        <taxon>Pseudomonadota</taxon>
        <taxon>Alphaproteobacteria</taxon>
        <taxon>Acetobacterales</taxon>
        <taxon>Acetobacteraceae</taxon>
        <taxon>Komagataeibacter</taxon>
    </lineage>
</organism>
<protein>
    <submittedName>
        <fullName evidence="1">Uncharacterized protein</fullName>
    </submittedName>
</protein>
<sequence>MQLLIFVYGKMAPSCTVNLFYNKFSIFQPISLMWTNIAHYNVAGFRALGFADADNQNYCRPSAFGKLERLRL</sequence>
<evidence type="ECO:0000313" key="2">
    <source>
        <dbReference type="Proteomes" id="UP000031553"/>
    </source>
</evidence>
<reference evidence="1 2" key="1">
    <citation type="submission" date="2015-07" db="EMBL/GenBank/DDBJ databases">
        <title>Draft Genome Sequence of Komagataeibacter intermedius Strain AF2, Isolated from Kombucha Tea.</title>
        <authorList>
            <person name="Santos R.A."/>
            <person name="Berretta A.A."/>
            <person name="Barud H.S."/>
            <person name="Ribeiro S.J."/>
            <person name="Gonzalez-Garcia L.N."/>
            <person name="Zucchi T.D."/>
            <person name="Goldman G.H."/>
            <person name="Riano-Pachon D.M."/>
        </authorList>
    </citation>
    <scope>NUCLEOTIDE SEQUENCE [LARGE SCALE GENOMIC DNA]</scope>
    <source>
        <strain evidence="1 2">AF2</strain>
    </source>
</reference>
<evidence type="ECO:0000313" key="1">
    <source>
        <dbReference type="EMBL" id="KPH85668.1"/>
    </source>
</evidence>
<accession>A0A0N1F832</accession>
<gene>
    <name evidence="1" type="ORF">GLUCOINTEAF2_0203245</name>
</gene>
<dbReference type="Proteomes" id="UP000031553">
    <property type="component" value="Unassembled WGS sequence"/>
</dbReference>
<proteinExistence type="predicted"/>
<comment type="caution">
    <text evidence="1">The sequence shown here is derived from an EMBL/GenBank/DDBJ whole genome shotgun (WGS) entry which is preliminary data.</text>
</comment>
<name>A0A0N1F832_9PROT</name>